<accession>A0A953T4B7</accession>
<evidence type="ECO:0000256" key="8">
    <source>
        <dbReference type="RuleBase" id="RU000419"/>
    </source>
</evidence>
<dbReference type="Pfam" id="PF00118">
    <property type="entry name" value="Cpn60_TCP1"/>
    <property type="match status" value="1"/>
</dbReference>
<dbReference type="HAMAP" id="MF_00600">
    <property type="entry name" value="CH60"/>
    <property type="match status" value="1"/>
</dbReference>
<dbReference type="RefSeq" id="WP_259660061.1">
    <property type="nucleotide sequence ID" value="NZ_JAHXRI010000005.1"/>
</dbReference>
<evidence type="ECO:0000313" key="10">
    <source>
        <dbReference type="EMBL" id="MBZ1349642.1"/>
    </source>
</evidence>
<dbReference type="NCBIfam" id="NF009487">
    <property type="entry name" value="PRK12849.1"/>
    <property type="match status" value="1"/>
</dbReference>
<dbReference type="InterPro" id="IPR027410">
    <property type="entry name" value="TCP-1-like_intermed_sf"/>
</dbReference>
<dbReference type="GO" id="GO:0051082">
    <property type="term" value="F:unfolded protein binding"/>
    <property type="evidence" value="ECO:0007669"/>
    <property type="project" value="UniProtKB-UniRule"/>
</dbReference>
<evidence type="ECO:0000256" key="4">
    <source>
        <dbReference type="ARBA" id="ARBA00023186"/>
    </source>
</evidence>
<dbReference type="SUPFAM" id="SSF48592">
    <property type="entry name" value="GroEL equatorial domain-like"/>
    <property type="match status" value="1"/>
</dbReference>
<dbReference type="AlphaFoldDB" id="A0A953T4B7"/>
<dbReference type="SUPFAM" id="SSF54849">
    <property type="entry name" value="GroEL-intermediate domain like"/>
    <property type="match status" value="1"/>
</dbReference>
<dbReference type="InterPro" id="IPR027413">
    <property type="entry name" value="GROEL-like_equatorial_sf"/>
</dbReference>
<dbReference type="EC" id="5.6.1.7" evidence="6"/>
<dbReference type="NCBIfam" id="NF009489">
    <property type="entry name" value="PRK12851.1"/>
    <property type="match status" value="1"/>
</dbReference>
<dbReference type="FunFam" id="3.50.7.10:FF:000001">
    <property type="entry name" value="60 kDa chaperonin"/>
    <property type="match status" value="1"/>
</dbReference>
<dbReference type="PRINTS" id="PR00298">
    <property type="entry name" value="CHAPERONIN60"/>
</dbReference>
<feature type="binding site" evidence="6">
    <location>
        <begin position="479"/>
        <end position="481"/>
    </location>
    <ligand>
        <name>ATP</name>
        <dbReference type="ChEBI" id="CHEBI:30616"/>
    </ligand>
</feature>
<dbReference type="NCBIfam" id="NF009488">
    <property type="entry name" value="PRK12850.1"/>
    <property type="match status" value="1"/>
</dbReference>
<dbReference type="PROSITE" id="PS00296">
    <property type="entry name" value="CHAPERONINS_CPN60"/>
    <property type="match status" value="1"/>
</dbReference>
<evidence type="ECO:0000256" key="5">
    <source>
        <dbReference type="ARBA" id="ARBA00023235"/>
    </source>
</evidence>
<dbReference type="PANTHER" id="PTHR45633">
    <property type="entry name" value="60 KDA HEAT SHOCK PROTEIN, MITOCHONDRIAL"/>
    <property type="match status" value="1"/>
</dbReference>
<dbReference type="Gene3D" id="3.30.260.10">
    <property type="entry name" value="TCP-1-like chaperonin intermediate domain"/>
    <property type="match status" value="1"/>
</dbReference>
<dbReference type="InterPro" id="IPR001844">
    <property type="entry name" value="Cpn60/GroEL"/>
</dbReference>
<dbReference type="SUPFAM" id="SSF52029">
    <property type="entry name" value="GroEL apical domain-like"/>
    <property type="match status" value="1"/>
</dbReference>
<keyword evidence="11" id="KW-1185">Reference proteome</keyword>
<keyword evidence="5 6" id="KW-0413">Isomerase</keyword>
<dbReference type="Gene3D" id="3.50.7.10">
    <property type="entry name" value="GroEL"/>
    <property type="match status" value="1"/>
</dbReference>
<comment type="function">
    <text evidence="6 8">Together with its co-chaperonin GroES, plays an essential role in assisting protein folding. The GroEL-GroES system forms a nano-cage that allows encapsulation of the non-native substrate proteins and provides a physical environment optimized to promote and accelerate protein folding.</text>
</comment>
<feature type="binding site" evidence="6">
    <location>
        <position position="415"/>
    </location>
    <ligand>
        <name>ATP</name>
        <dbReference type="ChEBI" id="CHEBI:30616"/>
    </ligand>
</feature>
<dbReference type="Proteomes" id="UP000739565">
    <property type="component" value="Unassembled WGS sequence"/>
</dbReference>
<feature type="coiled-coil region" evidence="9">
    <location>
        <begin position="339"/>
        <end position="366"/>
    </location>
</feature>
<dbReference type="FunFam" id="1.10.560.10:FF:000001">
    <property type="entry name" value="60 kDa chaperonin"/>
    <property type="match status" value="1"/>
</dbReference>
<dbReference type="GO" id="GO:0016853">
    <property type="term" value="F:isomerase activity"/>
    <property type="evidence" value="ECO:0007669"/>
    <property type="project" value="UniProtKB-KW"/>
</dbReference>
<evidence type="ECO:0000256" key="7">
    <source>
        <dbReference type="RuleBase" id="RU000418"/>
    </source>
</evidence>
<keyword evidence="4 6" id="KW-0143">Chaperone</keyword>
<feature type="binding site" evidence="6">
    <location>
        <begin position="30"/>
        <end position="33"/>
    </location>
    <ligand>
        <name>ATP</name>
        <dbReference type="ChEBI" id="CHEBI:30616"/>
    </ligand>
</feature>
<comment type="subcellular location">
    <subcellularLocation>
        <location evidence="6">Cytoplasm</location>
    </subcellularLocation>
</comment>
<comment type="caution">
    <text evidence="10">The sequence shown here is derived from an EMBL/GenBank/DDBJ whole genome shotgun (WGS) entry which is preliminary data.</text>
</comment>
<feature type="binding site" evidence="6">
    <location>
        <begin position="87"/>
        <end position="91"/>
    </location>
    <ligand>
        <name>ATP</name>
        <dbReference type="ChEBI" id="CHEBI:30616"/>
    </ligand>
</feature>
<keyword evidence="3 6" id="KW-0067">ATP-binding</keyword>
<dbReference type="GO" id="GO:0005524">
    <property type="term" value="F:ATP binding"/>
    <property type="evidence" value="ECO:0007669"/>
    <property type="project" value="UniProtKB-UniRule"/>
</dbReference>
<dbReference type="CDD" id="cd03344">
    <property type="entry name" value="GroEL"/>
    <property type="match status" value="1"/>
</dbReference>
<evidence type="ECO:0000256" key="3">
    <source>
        <dbReference type="ARBA" id="ARBA00022840"/>
    </source>
</evidence>
<dbReference type="NCBIfam" id="NF000592">
    <property type="entry name" value="PRK00013.1"/>
    <property type="match status" value="1"/>
</dbReference>
<dbReference type="GO" id="GO:0140662">
    <property type="term" value="F:ATP-dependent protein folding chaperone"/>
    <property type="evidence" value="ECO:0007669"/>
    <property type="project" value="InterPro"/>
</dbReference>
<feature type="binding site" evidence="6">
    <location>
        <position position="495"/>
    </location>
    <ligand>
        <name>ATP</name>
        <dbReference type="ChEBI" id="CHEBI:30616"/>
    </ligand>
</feature>
<comment type="subunit">
    <text evidence="6 8">Forms a cylinder of 14 subunits composed of two heptameric rings stacked back-to-back. Interacts with the co-chaperonin GroES.</text>
</comment>
<evidence type="ECO:0000313" key="11">
    <source>
        <dbReference type="Proteomes" id="UP000739565"/>
    </source>
</evidence>
<reference evidence="10" key="1">
    <citation type="submission" date="2021-07" db="EMBL/GenBank/DDBJ databases">
        <title>New genus and species of the family Alcaligenaceae.</title>
        <authorList>
            <person name="Hahn M.W."/>
        </authorList>
    </citation>
    <scope>NUCLEOTIDE SEQUENCE</scope>
    <source>
        <strain evidence="10">LF4-65</strain>
    </source>
</reference>
<organism evidence="10 11">
    <name type="scientific">Zwartia hollandica</name>
    <dbReference type="NCBI Taxonomy" id="324606"/>
    <lineage>
        <taxon>Bacteria</taxon>
        <taxon>Pseudomonadati</taxon>
        <taxon>Pseudomonadota</taxon>
        <taxon>Betaproteobacteria</taxon>
        <taxon>Burkholderiales</taxon>
        <taxon>Alcaligenaceae</taxon>
        <taxon>Zwartia</taxon>
    </lineage>
</organism>
<dbReference type="Gene3D" id="1.10.560.10">
    <property type="entry name" value="GroEL-like equatorial domain"/>
    <property type="match status" value="1"/>
</dbReference>
<protein>
    <recommendedName>
        <fullName evidence="6">Chaperonin GroEL</fullName>
        <ecNumber evidence="6">5.6.1.7</ecNumber>
    </recommendedName>
    <alternativeName>
        <fullName evidence="6">60 kDa chaperonin</fullName>
    </alternativeName>
    <alternativeName>
        <fullName evidence="6">Chaperonin-60</fullName>
        <shortName evidence="6">Cpn60</shortName>
    </alternativeName>
</protein>
<dbReference type="NCBIfam" id="TIGR02348">
    <property type="entry name" value="GroEL"/>
    <property type="match status" value="1"/>
</dbReference>
<proteinExistence type="inferred from homology"/>
<keyword evidence="9" id="KW-0175">Coiled coil</keyword>
<dbReference type="GO" id="GO:0042026">
    <property type="term" value="P:protein refolding"/>
    <property type="evidence" value="ECO:0007669"/>
    <property type="project" value="UniProtKB-UniRule"/>
</dbReference>
<evidence type="ECO:0000256" key="1">
    <source>
        <dbReference type="ARBA" id="ARBA00006607"/>
    </source>
</evidence>
<dbReference type="InterPro" id="IPR018370">
    <property type="entry name" value="Chaperonin_Cpn60_CS"/>
</dbReference>
<dbReference type="InterPro" id="IPR002423">
    <property type="entry name" value="Cpn60/GroEL/TCP-1"/>
</dbReference>
<keyword evidence="6" id="KW-0963">Cytoplasm</keyword>
<dbReference type="EMBL" id="JAHXRI010000005">
    <property type="protein sequence ID" value="MBZ1349642.1"/>
    <property type="molecule type" value="Genomic_DNA"/>
</dbReference>
<sequence>MAAKQVLFGDDARVRIVRGVNILANAVKATLGPKGRNVVLERSFGAPTVTKDGVSVAKEIELKDKFENIGAQLVKEVASKTSDNAGDGTTTATVLAQSIVVEGLKYVAAGINPMDLKRGIDKAVIAAVAELKKLSKPCTTTKEIAQVGSISANSDFSIGQIIADAMDKVGKEGVITVEDGKSLENELDVVEGMQFDRGYLSPYFINNPDKQVSALDDPYVLIYDKKVSNIRDLLPVLEQVAKSSRPLLIVAEDVEGEALATLVVNNIRGILKTTAVKAPGFGDRRKAMLEDIAILTGGTVISEETGMSLEKATLAELGQAKRIEVGKENTTIIDGHGDAKSIEARVKQIRVQIEEATSDYDREKLQERVAKLAGGVAVIRVGASTEVEMKEKKARVEDALHATRAAVEEGIVPGGGVALIRTRAVVSKVKGDNADQDAGIKLVLRAIEEPLRTIVANAGDEPSVVVNNVANGTGNYGFNAATGEYGDLVEQGVLDPTKVTRTALQNAASVASLLLTTEVAVCELAEDKPAGGGGMPGGDMGGMGGMGGMGF</sequence>
<keyword evidence="2 6" id="KW-0547">Nucleotide-binding</keyword>
<evidence type="ECO:0000256" key="6">
    <source>
        <dbReference type="HAMAP-Rule" id="MF_00600"/>
    </source>
</evidence>
<dbReference type="GO" id="GO:0005737">
    <property type="term" value="C:cytoplasm"/>
    <property type="evidence" value="ECO:0007669"/>
    <property type="project" value="UniProtKB-SubCell"/>
</dbReference>
<evidence type="ECO:0000256" key="2">
    <source>
        <dbReference type="ARBA" id="ARBA00022741"/>
    </source>
</evidence>
<dbReference type="InterPro" id="IPR027409">
    <property type="entry name" value="GroEL-like_apical_dom_sf"/>
</dbReference>
<comment type="similarity">
    <text evidence="1 6 7">Belongs to the chaperonin (HSP60) family.</text>
</comment>
<name>A0A953T4B7_9BURK</name>
<evidence type="ECO:0000256" key="9">
    <source>
        <dbReference type="SAM" id="Coils"/>
    </source>
</evidence>
<feature type="binding site" evidence="6">
    <location>
        <position position="51"/>
    </location>
    <ligand>
        <name>ATP</name>
        <dbReference type="ChEBI" id="CHEBI:30616"/>
    </ligand>
</feature>
<gene>
    <name evidence="6 10" type="primary">groL</name>
    <name evidence="6" type="synonym">groEL</name>
    <name evidence="10" type="ORF">KZZ10_03200</name>
</gene>